<dbReference type="Proteomes" id="UP001463665">
    <property type="component" value="Chromosome"/>
</dbReference>
<keyword evidence="1" id="KW-0812">Transmembrane</keyword>
<protein>
    <recommendedName>
        <fullName evidence="4">EpsG family protein</fullName>
    </recommendedName>
</protein>
<name>A0AAU6WNI0_9FLAO</name>
<proteinExistence type="predicted"/>
<evidence type="ECO:0000313" key="3">
    <source>
        <dbReference type="Proteomes" id="UP001463665"/>
    </source>
</evidence>
<sequence>MYTDSFILINFFLAPVLALVVYFLVIFKLFKNYSVNYISLLSYALIVTYSAIAMVYMATYSKDFVLFIIVVVPFVYLEKRALVVWSVFVLIYAYFFRSYWFITIALFWTIKFFIVGKPKMLPWVIPLFYFLISFVYNYIFGTPLSLIRYLTNVDRDAESAQTAIAIFIKGDNFVLEAANFFVTLIFLIVPIPLLLLGKPFYIILTLLIAVFFFNFIKLYVKEYANKNYSNIFSFVIAFMLVQSLFEPDYGSFVRHLSPIYPLIFVCIAKNTRFIETEE</sequence>
<dbReference type="RefSeq" id="WP_345766376.1">
    <property type="nucleotide sequence ID" value="NZ_CP154834.1"/>
</dbReference>
<dbReference type="EMBL" id="CP154834">
    <property type="protein sequence ID" value="XAO74108.1"/>
    <property type="molecule type" value="Genomic_DNA"/>
</dbReference>
<keyword evidence="1" id="KW-1133">Transmembrane helix</keyword>
<reference evidence="2 3" key="1">
    <citation type="submission" date="2024-04" db="EMBL/GenBank/DDBJ databases">
        <title>Genome sequencing and assembly of rice foliar adapted Chryseobacterium endophyticum OsEnb-ALM-A6.</title>
        <authorList>
            <person name="Kumar S."/>
            <person name="Javed M."/>
            <person name="Chouhan V."/>
            <person name="Charishma K."/>
            <person name="Patel A."/>
            <person name="Kumar M."/>
            <person name="Sahu K.P."/>
            <person name="Kumar A."/>
        </authorList>
    </citation>
    <scope>NUCLEOTIDE SEQUENCE [LARGE SCALE GENOMIC DNA]</scope>
    <source>
        <strain evidence="2 3">OsEnb-ALM-A6</strain>
    </source>
</reference>
<dbReference type="AlphaFoldDB" id="A0AAU6WNI0"/>
<feature type="transmembrane region" description="Helical" evidence="1">
    <location>
        <begin position="200"/>
        <end position="220"/>
    </location>
</feature>
<feature type="transmembrane region" description="Helical" evidence="1">
    <location>
        <begin position="227"/>
        <end position="245"/>
    </location>
</feature>
<gene>
    <name evidence="2" type="ORF">AAFP95_21005</name>
</gene>
<feature type="transmembrane region" description="Helical" evidence="1">
    <location>
        <begin position="6"/>
        <end position="25"/>
    </location>
</feature>
<feature type="transmembrane region" description="Helical" evidence="1">
    <location>
        <begin position="120"/>
        <end position="140"/>
    </location>
</feature>
<feature type="transmembrane region" description="Helical" evidence="1">
    <location>
        <begin position="173"/>
        <end position="194"/>
    </location>
</feature>
<keyword evidence="1" id="KW-0472">Membrane</keyword>
<evidence type="ECO:0000313" key="2">
    <source>
        <dbReference type="EMBL" id="XAO74108.1"/>
    </source>
</evidence>
<feature type="transmembrane region" description="Helical" evidence="1">
    <location>
        <begin position="37"/>
        <end position="58"/>
    </location>
</feature>
<feature type="transmembrane region" description="Helical" evidence="1">
    <location>
        <begin position="64"/>
        <end position="91"/>
    </location>
</feature>
<evidence type="ECO:0008006" key="4">
    <source>
        <dbReference type="Google" id="ProtNLM"/>
    </source>
</evidence>
<accession>A0AAU6WNI0</accession>
<keyword evidence="3" id="KW-1185">Reference proteome</keyword>
<feature type="transmembrane region" description="Helical" evidence="1">
    <location>
        <begin position="98"/>
        <end position="114"/>
    </location>
</feature>
<organism evidence="2 3">
    <name type="scientific">Chryseobacterium endophyticum</name>
    <dbReference type="NCBI Taxonomy" id="1854762"/>
    <lineage>
        <taxon>Bacteria</taxon>
        <taxon>Pseudomonadati</taxon>
        <taxon>Bacteroidota</taxon>
        <taxon>Flavobacteriia</taxon>
        <taxon>Flavobacteriales</taxon>
        <taxon>Weeksellaceae</taxon>
        <taxon>Chryseobacterium group</taxon>
        <taxon>Chryseobacterium</taxon>
    </lineage>
</organism>
<evidence type="ECO:0000256" key="1">
    <source>
        <dbReference type="SAM" id="Phobius"/>
    </source>
</evidence>